<gene>
    <name evidence="1" type="ordered locus">BSUW23_10860</name>
</gene>
<organism evidence="1 2">
    <name type="scientific">Bacillus spizizenii (strain ATCC 23059 / NRRL B-14472 / W23)</name>
    <name type="common">Bacillus subtilis subsp. spizizenii</name>
    <dbReference type="NCBI Taxonomy" id="655816"/>
    <lineage>
        <taxon>Bacteria</taxon>
        <taxon>Bacillati</taxon>
        <taxon>Bacillota</taxon>
        <taxon>Bacilli</taxon>
        <taxon>Bacillales</taxon>
        <taxon>Bacillaceae</taxon>
        <taxon>Bacillus</taxon>
    </lineage>
</organism>
<name>E0U0L5_BACSH</name>
<sequence length="93" mass="10414">MHIAAITCGKHVYKMKSSHTMMIISIRGDLMLNSEHFNLIQRALDATANELKELGTDSSPSVMSHALNDLEKAVEHIYSTDHPFLSAHVINRK</sequence>
<reference key="1">
    <citation type="submission" date="2010-08" db="EMBL/GenBank/DDBJ databases">
        <authorList>
            <person name="Zeigler D.R."/>
        </authorList>
    </citation>
    <scope>NUCLEOTIDE SEQUENCE</scope>
    <source>
        <strain>W23</strain>
    </source>
</reference>
<evidence type="ECO:0000313" key="1">
    <source>
        <dbReference type="EMBL" id="ADM38212.1"/>
    </source>
</evidence>
<protein>
    <submittedName>
        <fullName evidence="1">Uncharacterized protein</fullName>
    </submittedName>
</protein>
<reference evidence="1 2" key="2">
    <citation type="journal article" date="2011" name="Microbiology">
        <title>The genome sequence of Bacillus subtilis subsp. spizizenii W23: insights into speciation within the B. subtilis complex and into the history of B. subtilis genetics.</title>
        <authorList>
            <person name="Zeigler D.R."/>
        </authorList>
    </citation>
    <scope>NUCLEOTIDE SEQUENCE [LARGE SCALE GENOMIC DNA]</scope>
    <source>
        <strain evidence="2">ATCC 23059 / NRRL B-14472 / W23</strain>
    </source>
</reference>
<evidence type="ECO:0000313" key="2">
    <source>
        <dbReference type="Proteomes" id="UP000002233"/>
    </source>
</evidence>
<accession>E0U0L5</accession>
<dbReference type="AlphaFoldDB" id="E0U0L5"/>
<dbReference type="EMBL" id="CP002183">
    <property type="protein sequence ID" value="ADM38212.1"/>
    <property type="molecule type" value="Genomic_DNA"/>
</dbReference>
<proteinExistence type="predicted"/>
<dbReference type="HOGENOM" id="CLU_185842_0_0_9"/>
<dbReference type="Proteomes" id="UP000002233">
    <property type="component" value="Chromosome"/>
</dbReference>
<dbReference type="KEGG" id="bss:BSUW23_10860"/>